<dbReference type="GeneID" id="59657614"/>
<name>U2FCE6_9EURY</name>
<dbReference type="Proteomes" id="UP000003861">
    <property type="component" value="Unassembled WGS sequence"/>
</dbReference>
<accession>U2FCE6</accession>
<dbReference type="EMBL" id="AFNT02000001">
    <property type="protein sequence ID" value="ERJ07670.1"/>
    <property type="molecule type" value="Genomic_DNA"/>
</dbReference>
<organism evidence="2 3">
    <name type="scientific">Halorhabdus tiamatea SARL4B</name>
    <dbReference type="NCBI Taxonomy" id="1033806"/>
    <lineage>
        <taxon>Archaea</taxon>
        <taxon>Methanobacteriati</taxon>
        <taxon>Methanobacteriota</taxon>
        <taxon>Stenosarchaea group</taxon>
        <taxon>Halobacteria</taxon>
        <taxon>Halobacteriales</taxon>
        <taxon>Haloarculaceae</taxon>
        <taxon>Halorhabdus</taxon>
    </lineage>
</organism>
<dbReference type="RefSeq" id="WP_021029277.1">
    <property type="nucleotide sequence ID" value="NC_021921.1"/>
</dbReference>
<protein>
    <recommendedName>
        <fullName evidence="1">DUF8106 domain-containing protein</fullName>
    </recommendedName>
</protein>
<feature type="domain" description="DUF8106" evidence="1">
    <location>
        <begin position="15"/>
        <end position="59"/>
    </location>
</feature>
<evidence type="ECO:0000313" key="3">
    <source>
        <dbReference type="Proteomes" id="UP000003861"/>
    </source>
</evidence>
<reference evidence="2 3" key="2">
    <citation type="journal article" date="2013" name="PLoS ONE">
        <title>INDIGO - INtegrated Data Warehouse of MIcrobial GenOmes with Examples from the Red Sea Extremophiles.</title>
        <authorList>
            <person name="Alam I."/>
            <person name="Antunes A."/>
            <person name="Kamau A.A."/>
            <person name="Ba Alawi W."/>
            <person name="Kalkatawi M."/>
            <person name="Stingl U."/>
            <person name="Bajic V.B."/>
        </authorList>
    </citation>
    <scope>NUCLEOTIDE SEQUENCE [LARGE SCALE GENOMIC DNA]</scope>
    <source>
        <strain evidence="2 3">SARL4B</strain>
    </source>
</reference>
<comment type="caution">
    <text evidence="2">The sequence shown here is derived from an EMBL/GenBank/DDBJ whole genome shotgun (WGS) entry which is preliminary data.</text>
</comment>
<reference evidence="2 3" key="1">
    <citation type="journal article" date="2011" name="J. Bacteriol.">
        <title>Genome sequence of Halorhabdus tiamatea, the first archaeon isolated from a deep-sea anoxic brine lake.</title>
        <authorList>
            <person name="Antunes A."/>
            <person name="Alam I."/>
            <person name="Bajic V.B."/>
            <person name="Stingl U."/>
        </authorList>
    </citation>
    <scope>NUCLEOTIDE SEQUENCE [LARGE SCALE GENOMIC DNA]</scope>
    <source>
        <strain evidence="2 3">SARL4B</strain>
    </source>
</reference>
<dbReference type="InterPro" id="IPR058419">
    <property type="entry name" value="DUF8106"/>
</dbReference>
<proteinExistence type="predicted"/>
<dbReference type="Pfam" id="PF26408">
    <property type="entry name" value="DUF8106"/>
    <property type="match status" value="1"/>
</dbReference>
<dbReference type="AlphaFoldDB" id="U2FCE6"/>
<dbReference type="OrthoDB" id="209680at2157"/>
<sequence>MSRDTGPARENVTGRKSVLHCGNCEHDSHVNGDWVLHERRGSGSVWYQCPDCGHAVSVRPMDTLEKSRFPAPLSTTTSRRALTDAAKTNQSALWGDVWQNYRDVATTWLSPWSDDYEAKAD</sequence>
<dbReference type="eggNOG" id="arCOG07555">
    <property type="taxonomic scope" value="Archaea"/>
</dbReference>
<gene>
    <name evidence="2" type="ORF">HLRTI_000039</name>
</gene>
<evidence type="ECO:0000259" key="1">
    <source>
        <dbReference type="Pfam" id="PF26408"/>
    </source>
</evidence>
<evidence type="ECO:0000313" key="2">
    <source>
        <dbReference type="EMBL" id="ERJ07670.1"/>
    </source>
</evidence>